<keyword evidence="2 8" id="KW-0812">Transmembrane</keyword>
<dbReference type="SUPFAM" id="SSF81321">
    <property type="entry name" value="Family A G protein-coupled receptor-like"/>
    <property type="match status" value="1"/>
</dbReference>
<dbReference type="Pfam" id="PF00001">
    <property type="entry name" value="7tm_1"/>
    <property type="match status" value="1"/>
</dbReference>
<dbReference type="CDD" id="cd00637">
    <property type="entry name" value="7tm_classA_rhodopsin-like"/>
    <property type="match status" value="1"/>
</dbReference>
<evidence type="ECO:0000259" key="10">
    <source>
        <dbReference type="PROSITE" id="PS50262"/>
    </source>
</evidence>
<feature type="transmembrane region" description="Helical" evidence="9">
    <location>
        <begin position="53"/>
        <end position="72"/>
    </location>
</feature>
<feature type="transmembrane region" description="Helical" evidence="9">
    <location>
        <begin position="92"/>
        <end position="113"/>
    </location>
</feature>
<keyword evidence="3 9" id="KW-1133">Transmembrane helix</keyword>
<proteinExistence type="inferred from homology"/>
<evidence type="ECO:0000313" key="11">
    <source>
        <dbReference type="EMBL" id="KAH3892092.1"/>
    </source>
</evidence>
<dbReference type="PROSITE" id="PS00237">
    <property type="entry name" value="G_PROTEIN_RECEP_F1_1"/>
    <property type="match status" value="1"/>
</dbReference>
<comment type="similarity">
    <text evidence="8">Belongs to the G-protein coupled receptor 1 family.</text>
</comment>
<evidence type="ECO:0000256" key="6">
    <source>
        <dbReference type="ARBA" id="ARBA00023170"/>
    </source>
</evidence>
<protein>
    <recommendedName>
        <fullName evidence="10">G-protein coupled receptors family 1 profile domain-containing protein</fullName>
    </recommendedName>
</protein>
<accession>A0A9D4NF60</accession>
<evidence type="ECO:0000256" key="4">
    <source>
        <dbReference type="ARBA" id="ARBA00023040"/>
    </source>
</evidence>
<feature type="transmembrane region" description="Helical" evidence="9">
    <location>
        <begin position="183"/>
        <end position="208"/>
    </location>
</feature>
<evidence type="ECO:0000313" key="12">
    <source>
        <dbReference type="Proteomes" id="UP000828390"/>
    </source>
</evidence>
<evidence type="ECO:0000256" key="7">
    <source>
        <dbReference type="ARBA" id="ARBA00023224"/>
    </source>
</evidence>
<evidence type="ECO:0000256" key="3">
    <source>
        <dbReference type="ARBA" id="ARBA00022989"/>
    </source>
</evidence>
<reference evidence="11" key="2">
    <citation type="submission" date="2020-11" db="EMBL/GenBank/DDBJ databases">
        <authorList>
            <person name="McCartney M.A."/>
            <person name="Auch B."/>
            <person name="Kono T."/>
            <person name="Mallez S."/>
            <person name="Becker A."/>
            <person name="Gohl D.M."/>
            <person name="Silverstein K.A.T."/>
            <person name="Koren S."/>
            <person name="Bechman K.B."/>
            <person name="Herman A."/>
            <person name="Abrahante J.E."/>
            <person name="Garbe J."/>
        </authorList>
    </citation>
    <scope>NUCLEOTIDE SEQUENCE</scope>
    <source>
        <strain evidence="11">Duluth1</strain>
        <tissue evidence="11">Whole animal</tissue>
    </source>
</reference>
<dbReference type="PROSITE" id="PS50262">
    <property type="entry name" value="G_PROTEIN_RECEP_F1_2"/>
    <property type="match status" value="1"/>
</dbReference>
<comment type="subcellular location">
    <subcellularLocation>
        <location evidence="1">Membrane</location>
        <topology evidence="1">Multi-pass membrane protein</topology>
    </subcellularLocation>
</comment>
<evidence type="ECO:0000256" key="5">
    <source>
        <dbReference type="ARBA" id="ARBA00023136"/>
    </source>
</evidence>
<evidence type="ECO:0000256" key="2">
    <source>
        <dbReference type="ARBA" id="ARBA00022692"/>
    </source>
</evidence>
<dbReference type="PANTHER" id="PTHR45695:SF9">
    <property type="entry name" value="LEUCOKININ RECEPTOR"/>
    <property type="match status" value="1"/>
</dbReference>
<evidence type="ECO:0000256" key="1">
    <source>
        <dbReference type="ARBA" id="ARBA00004141"/>
    </source>
</evidence>
<dbReference type="GO" id="GO:0005886">
    <property type="term" value="C:plasma membrane"/>
    <property type="evidence" value="ECO:0007669"/>
    <property type="project" value="TreeGrafter"/>
</dbReference>
<keyword evidence="5 9" id="KW-0472">Membrane</keyword>
<reference evidence="11" key="1">
    <citation type="journal article" date="2019" name="bioRxiv">
        <title>The Genome of the Zebra Mussel, Dreissena polymorpha: A Resource for Invasive Species Research.</title>
        <authorList>
            <person name="McCartney M.A."/>
            <person name="Auch B."/>
            <person name="Kono T."/>
            <person name="Mallez S."/>
            <person name="Zhang Y."/>
            <person name="Obille A."/>
            <person name="Becker A."/>
            <person name="Abrahante J.E."/>
            <person name="Garbe J."/>
            <person name="Badalamenti J.P."/>
            <person name="Herman A."/>
            <person name="Mangelson H."/>
            <person name="Liachko I."/>
            <person name="Sullivan S."/>
            <person name="Sone E.D."/>
            <person name="Koren S."/>
            <person name="Silverstein K.A.T."/>
            <person name="Beckman K.B."/>
            <person name="Gohl D.M."/>
        </authorList>
    </citation>
    <scope>NUCLEOTIDE SEQUENCE</scope>
    <source>
        <strain evidence="11">Duluth1</strain>
        <tissue evidence="11">Whole animal</tissue>
    </source>
</reference>
<comment type="caution">
    <text evidence="11">The sequence shown here is derived from an EMBL/GenBank/DDBJ whole genome shotgun (WGS) entry which is preliminary data.</text>
</comment>
<evidence type="ECO:0000256" key="8">
    <source>
        <dbReference type="RuleBase" id="RU000688"/>
    </source>
</evidence>
<dbReference type="PANTHER" id="PTHR45695">
    <property type="entry name" value="LEUCOKININ RECEPTOR-RELATED"/>
    <property type="match status" value="1"/>
</dbReference>
<feature type="transmembrane region" description="Helical" evidence="9">
    <location>
        <begin position="133"/>
        <end position="157"/>
    </location>
</feature>
<dbReference type="GO" id="GO:0004930">
    <property type="term" value="F:G protein-coupled receptor activity"/>
    <property type="evidence" value="ECO:0007669"/>
    <property type="project" value="UniProtKB-KW"/>
</dbReference>
<feature type="domain" description="G-protein coupled receptors family 1 profile" evidence="10">
    <location>
        <begin position="34"/>
        <end position="224"/>
    </location>
</feature>
<organism evidence="11 12">
    <name type="scientific">Dreissena polymorpha</name>
    <name type="common">Zebra mussel</name>
    <name type="synonym">Mytilus polymorpha</name>
    <dbReference type="NCBI Taxonomy" id="45954"/>
    <lineage>
        <taxon>Eukaryota</taxon>
        <taxon>Metazoa</taxon>
        <taxon>Spiralia</taxon>
        <taxon>Lophotrochozoa</taxon>
        <taxon>Mollusca</taxon>
        <taxon>Bivalvia</taxon>
        <taxon>Autobranchia</taxon>
        <taxon>Heteroconchia</taxon>
        <taxon>Euheterodonta</taxon>
        <taxon>Imparidentia</taxon>
        <taxon>Neoheterodontei</taxon>
        <taxon>Myida</taxon>
        <taxon>Dreissenoidea</taxon>
        <taxon>Dreissenidae</taxon>
        <taxon>Dreissena</taxon>
    </lineage>
</organism>
<keyword evidence="4 8" id="KW-0297">G-protein coupled receptor</keyword>
<gene>
    <name evidence="11" type="ORF">DPMN_016204</name>
</gene>
<dbReference type="AlphaFoldDB" id="A0A9D4NF60"/>
<dbReference type="Gene3D" id="1.20.1070.10">
    <property type="entry name" value="Rhodopsin 7-helix transmembrane proteins"/>
    <property type="match status" value="1"/>
</dbReference>
<evidence type="ECO:0000256" key="9">
    <source>
        <dbReference type="SAM" id="Phobius"/>
    </source>
</evidence>
<dbReference type="InterPro" id="IPR017452">
    <property type="entry name" value="GPCR_Rhodpsn_7TM"/>
</dbReference>
<sequence>MENLTAKDINDRFMNKIAWVSVIVGLEIVLGLIGNVVVIYVFGRRYHHCNFRYFVLCIALIDLLSVFTTMPAEIVSQLYWYVYPMGKSFCKIKTFLSVFTISSETYCLCVVAVDRWRKMCRPHGWQIRPRHAFRICVVIGIISAMQSSPVFVLWGLYSYQIENITVTVCEKDEQYIGSNYHPIYISVNTVILISIIVAMNGLYAALYVNIPRLLLKGSFHALVN</sequence>
<feature type="transmembrane region" description="Helical" evidence="9">
    <location>
        <begin position="17"/>
        <end position="41"/>
    </location>
</feature>
<keyword evidence="12" id="KW-1185">Reference proteome</keyword>
<dbReference type="PRINTS" id="PR00237">
    <property type="entry name" value="GPCRRHODOPSN"/>
</dbReference>
<keyword evidence="6 8" id="KW-0675">Receptor</keyword>
<dbReference type="InterPro" id="IPR000276">
    <property type="entry name" value="GPCR_Rhodpsn"/>
</dbReference>
<dbReference type="EMBL" id="JAIWYP010000001">
    <property type="protein sequence ID" value="KAH3892092.1"/>
    <property type="molecule type" value="Genomic_DNA"/>
</dbReference>
<name>A0A9D4NF60_DREPO</name>
<dbReference type="Proteomes" id="UP000828390">
    <property type="component" value="Unassembled WGS sequence"/>
</dbReference>
<keyword evidence="7 8" id="KW-0807">Transducer</keyword>